<accession>A0A840YGG3</accession>
<proteinExistence type="predicted"/>
<evidence type="ECO:0000313" key="2">
    <source>
        <dbReference type="EMBL" id="MBB5709878.1"/>
    </source>
</evidence>
<keyword evidence="1" id="KW-0732">Signal</keyword>
<evidence type="ECO:0000313" key="3">
    <source>
        <dbReference type="Proteomes" id="UP000527143"/>
    </source>
</evidence>
<dbReference type="RefSeq" id="WP_184085249.1">
    <property type="nucleotide sequence ID" value="NZ_JACIJF010000002.1"/>
</dbReference>
<feature type="signal peptide" evidence="1">
    <location>
        <begin position="1"/>
        <end position="22"/>
    </location>
</feature>
<dbReference type="Proteomes" id="UP000527143">
    <property type="component" value="Unassembled WGS sequence"/>
</dbReference>
<dbReference type="AlphaFoldDB" id="A0A840YGG3"/>
<feature type="chain" id="PRO_5032953944" description="YtkA-like domain-containing protein" evidence="1">
    <location>
        <begin position="23"/>
        <end position="133"/>
    </location>
</feature>
<protein>
    <recommendedName>
        <fullName evidence="4">YtkA-like domain-containing protein</fullName>
    </recommendedName>
</protein>
<comment type="caution">
    <text evidence="2">The sequence shown here is derived from an EMBL/GenBank/DDBJ whole genome shotgun (WGS) entry which is preliminary data.</text>
</comment>
<sequence>MAFLTKTLIMVGACLLAGGASAQDRPESYKVAMQIERDGKVIGAPTLVMARGVPAVVTVDGVYSLKTVISPDGGASSTVALSSELYFPQAGTWALVATPSVSMAAGGWADMTLDLPKHGKIALKYQVEVARQP</sequence>
<dbReference type="EMBL" id="JACIJF010000002">
    <property type="protein sequence ID" value="MBB5709878.1"/>
    <property type="molecule type" value="Genomic_DNA"/>
</dbReference>
<reference evidence="2 3" key="1">
    <citation type="submission" date="2020-08" db="EMBL/GenBank/DDBJ databases">
        <title>Genomic Encyclopedia of Type Strains, Phase IV (KMG-IV): sequencing the most valuable type-strain genomes for metagenomic binning, comparative biology and taxonomic classification.</title>
        <authorList>
            <person name="Goeker M."/>
        </authorList>
    </citation>
    <scope>NUCLEOTIDE SEQUENCE [LARGE SCALE GENOMIC DNA]</scope>
    <source>
        <strain evidence="2 3">DSM 26736</strain>
    </source>
</reference>
<gene>
    <name evidence="2" type="ORF">FHT02_001100</name>
</gene>
<organism evidence="2 3">
    <name type="scientific">Sphingomonas xinjiangensis</name>
    <dbReference type="NCBI Taxonomy" id="643568"/>
    <lineage>
        <taxon>Bacteria</taxon>
        <taxon>Pseudomonadati</taxon>
        <taxon>Pseudomonadota</taxon>
        <taxon>Alphaproteobacteria</taxon>
        <taxon>Sphingomonadales</taxon>
        <taxon>Sphingomonadaceae</taxon>
        <taxon>Sphingomonas</taxon>
    </lineage>
</organism>
<evidence type="ECO:0000256" key="1">
    <source>
        <dbReference type="SAM" id="SignalP"/>
    </source>
</evidence>
<name>A0A840YGG3_9SPHN</name>
<evidence type="ECO:0008006" key="4">
    <source>
        <dbReference type="Google" id="ProtNLM"/>
    </source>
</evidence>
<keyword evidence="3" id="KW-1185">Reference proteome</keyword>